<organism evidence="7 8">
    <name type="scientific">Novosphingobium sediminicola</name>
    <dbReference type="NCBI Taxonomy" id="563162"/>
    <lineage>
        <taxon>Bacteria</taxon>
        <taxon>Pseudomonadati</taxon>
        <taxon>Pseudomonadota</taxon>
        <taxon>Alphaproteobacteria</taxon>
        <taxon>Sphingomonadales</taxon>
        <taxon>Sphingomonadaceae</taxon>
        <taxon>Novosphingobium</taxon>
    </lineage>
</organism>
<dbReference type="Gene3D" id="1.10.10.10">
    <property type="entry name" value="Winged helix-like DNA-binding domain superfamily/Winged helix DNA-binding domain"/>
    <property type="match status" value="1"/>
</dbReference>
<dbReference type="NCBIfam" id="TIGR02937">
    <property type="entry name" value="sigma70-ECF"/>
    <property type="match status" value="1"/>
</dbReference>
<dbReference type="Gene3D" id="1.10.1740.10">
    <property type="match status" value="1"/>
</dbReference>
<dbReference type="Proteomes" id="UP000548867">
    <property type="component" value="Unassembled WGS sequence"/>
</dbReference>
<dbReference type="EMBL" id="JACIDX010000015">
    <property type="protein sequence ID" value="MBB3956661.1"/>
    <property type="molecule type" value="Genomic_DNA"/>
</dbReference>
<name>A0A7W6CPA9_9SPHN</name>
<dbReference type="GO" id="GO:0016987">
    <property type="term" value="F:sigma factor activity"/>
    <property type="evidence" value="ECO:0007669"/>
    <property type="project" value="UniProtKB-KW"/>
</dbReference>
<proteinExistence type="inferred from homology"/>
<dbReference type="InterPro" id="IPR036388">
    <property type="entry name" value="WH-like_DNA-bd_sf"/>
</dbReference>
<dbReference type="InterPro" id="IPR013325">
    <property type="entry name" value="RNA_pol_sigma_r2"/>
</dbReference>
<evidence type="ECO:0000256" key="4">
    <source>
        <dbReference type="ARBA" id="ARBA00023163"/>
    </source>
</evidence>
<evidence type="ECO:0000256" key="3">
    <source>
        <dbReference type="ARBA" id="ARBA00023082"/>
    </source>
</evidence>
<dbReference type="SUPFAM" id="SSF88659">
    <property type="entry name" value="Sigma3 and sigma4 domains of RNA polymerase sigma factors"/>
    <property type="match status" value="1"/>
</dbReference>
<feature type="domain" description="RNA polymerase sigma-70 region 2" evidence="5">
    <location>
        <begin position="30"/>
        <end position="91"/>
    </location>
</feature>
<comment type="similarity">
    <text evidence="1">Belongs to the sigma-70 factor family. ECF subfamily.</text>
</comment>
<keyword evidence="4" id="KW-0804">Transcription</keyword>
<keyword evidence="8" id="KW-1185">Reference proteome</keyword>
<dbReference type="InterPro" id="IPR013324">
    <property type="entry name" value="RNA_pol_sigma_r3/r4-like"/>
</dbReference>
<protein>
    <submittedName>
        <fullName evidence="7">RNA polymerase sigma-70 factor (ECF subfamily)</fullName>
    </submittedName>
</protein>
<dbReference type="InterPro" id="IPR013249">
    <property type="entry name" value="RNA_pol_sigma70_r4_t2"/>
</dbReference>
<accession>A0A7W6CPA9</accession>
<feature type="domain" description="RNA polymerase sigma factor 70 region 4 type 2" evidence="6">
    <location>
        <begin position="119"/>
        <end position="170"/>
    </location>
</feature>
<sequence length="219" mass="24733">MTKQTQIDNTVEERTALPDAQFRRELVAAMPSLRAFARSLCGNRDHVEDLTQETMMRAWAARHHYAAGTSFRAWTFTILRHHYFGQLRRQRLFGDYDEAKAEQILNREGDQESRLEAADVLRALETLPHAQREVLILMAVGSVSYEEIAQVCGITIGTVKSRISRARAALSAALEKGLLPGSRRNFAFDGEVVDAFFAKFKTIVRPNLARLSRNLGWAA</sequence>
<dbReference type="PANTHER" id="PTHR43133:SF25">
    <property type="entry name" value="RNA POLYMERASE SIGMA FACTOR RFAY-RELATED"/>
    <property type="match status" value="1"/>
</dbReference>
<evidence type="ECO:0000259" key="6">
    <source>
        <dbReference type="Pfam" id="PF08281"/>
    </source>
</evidence>
<dbReference type="Pfam" id="PF04542">
    <property type="entry name" value="Sigma70_r2"/>
    <property type="match status" value="1"/>
</dbReference>
<comment type="caution">
    <text evidence="7">The sequence shown here is derived from an EMBL/GenBank/DDBJ whole genome shotgun (WGS) entry which is preliminary data.</text>
</comment>
<evidence type="ECO:0000313" key="8">
    <source>
        <dbReference type="Proteomes" id="UP000548867"/>
    </source>
</evidence>
<dbReference type="AlphaFoldDB" id="A0A7W6CPA9"/>
<dbReference type="InterPro" id="IPR039425">
    <property type="entry name" value="RNA_pol_sigma-70-like"/>
</dbReference>
<reference evidence="7 8" key="1">
    <citation type="submission" date="2020-08" db="EMBL/GenBank/DDBJ databases">
        <title>Genomic Encyclopedia of Type Strains, Phase IV (KMG-IV): sequencing the most valuable type-strain genomes for metagenomic binning, comparative biology and taxonomic classification.</title>
        <authorList>
            <person name="Goeker M."/>
        </authorList>
    </citation>
    <scope>NUCLEOTIDE SEQUENCE [LARGE SCALE GENOMIC DNA]</scope>
    <source>
        <strain evidence="7 8">DSM 27057</strain>
    </source>
</reference>
<dbReference type="GO" id="GO:0006352">
    <property type="term" value="P:DNA-templated transcription initiation"/>
    <property type="evidence" value="ECO:0007669"/>
    <property type="project" value="InterPro"/>
</dbReference>
<dbReference type="CDD" id="cd06171">
    <property type="entry name" value="Sigma70_r4"/>
    <property type="match status" value="1"/>
</dbReference>
<dbReference type="SUPFAM" id="SSF88946">
    <property type="entry name" value="Sigma2 domain of RNA polymerase sigma factors"/>
    <property type="match status" value="1"/>
</dbReference>
<evidence type="ECO:0000256" key="2">
    <source>
        <dbReference type="ARBA" id="ARBA00023015"/>
    </source>
</evidence>
<dbReference type="PANTHER" id="PTHR43133">
    <property type="entry name" value="RNA POLYMERASE ECF-TYPE SIGMA FACTO"/>
    <property type="match status" value="1"/>
</dbReference>
<gene>
    <name evidence="7" type="ORF">GGR38_003627</name>
</gene>
<dbReference type="GO" id="GO:0003677">
    <property type="term" value="F:DNA binding"/>
    <property type="evidence" value="ECO:0007669"/>
    <property type="project" value="InterPro"/>
</dbReference>
<keyword evidence="2" id="KW-0805">Transcription regulation</keyword>
<evidence type="ECO:0000256" key="1">
    <source>
        <dbReference type="ARBA" id="ARBA00010641"/>
    </source>
</evidence>
<evidence type="ECO:0000259" key="5">
    <source>
        <dbReference type="Pfam" id="PF04542"/>
    </source>
</evidence>
<dbReference type="Pfam" id="PF08281">
    <property type="entry name" value="Sigma70_r4_2"/>
    <property type="match status" value="1"/>
</dbReference>
<dbReference type="InterPro" id="IPR014284">
    <property type="entry name" value="RNA_pol_sigma-70_dom"/>
</dbReference>
<dbReference type="RefSeq" id="WP_183627524.1">
    <property type="nucleotide sequence ID" value="NZ_JACIDX010000015.1"/>
</dbReference>
<dbReference type="InterPro" id="IPR007627">
    <property type="entry name" value="RNA_pol_sigma70_r2"/>
</dbReference>
<evidence type="ECO:0000313" key="7">
    <source>
        <dbReference type="EMBL" id="MBB3956661.1"/>
    </source>
</evidence>
<keyword evidence="3" id="KW-0731">Sigma factor</keyword>